<evidence type="ECO:0000256" key="10">
    <source>
        <dbReference type="SAM" id="Phobius"/>
    </source>
</evidence>
<evidence type="ECO:0000313" key="13">
    <source>
        <dbReference type="EMBL" id="CCE86112.1"/>
    </source>
</evidence>
<evidence type="ECO:0000256" key="7">
    <source>
        <dbReference type="ARBA" id="ARBA00023065"/>
    </source>
</evidence>
<dbReference type="FunFam" id="1.20.1420.30:FF:000014">
    <property type="entry name" value="Cation/H+ exchanger protein 2"/>
    <property type="match status" value="1"/>
</dbReference>
<evidence type="ECO:0000256" key="4">
    <source>
        <dbReference type="ARBA" id="ARBA00022553"/>
    </source>
</evidence>
<feature type="transmembrane region" description="Helical" evidence="10">
    <location>
        <begin position="946"/>
        <end position="966"/>
    </location>
</feature>
<keyword evidence="8 10" id="KW-0472">Membrane</keyword>
<feature type="transmembrane region" description="Helical" evidence="10">
    <location>
        <begin position="877"/>
        <end position="899"/>
    </location>
</feature>
<feature type="domain" description="Inner membrane component" evidence="12">
    <location>
        <begin position="272"/>
        <end position="328"/>
    </location>
</feature>
<feature type="compositionally biased region" description="Polar residues" evidence="9">
    <location>
        <begin position="854"/>
        <end position="869"/>
    </location>
</feature>
<evidence type="ECO:0000256" key="9">
    <source>
        <dbReference type="SAM" id="MobiDB-lite"/>
    </source>
</evidence>
<dbReference type="EMBL" id="FO082047">
    <property type="protein sequence ID" value="CCE86112.1"/>
    <property type="molecule type" value="Genomic_DNA"/>
</dbReference>
<dbReference type="GO" id="GO:0015369">
    <property type="term" value="F:calcium:proton antiporter activity"/>
    <property type="evidence" value="ECO:0007669"/>
    <property type="project" value="TreeGrafter"/>
</dbReference>
<feature type="transmembrane region" description="Helical" evidence="10">
    <location>
        <begin position="600"/>
        <end position="623"/>
    </location>
</feature>
<feature type="compositionally biased region" description="Basic and acidic residues" evidence="9">
    <location>
        <begin position="164"/>
        <end position="185"/>
    </location>
</feature>
<dbReference type="AlphaFoldDB" id="G8Y2V1"/>
<feature type="transmembrane region" description="Helical" evidence="10">
    <location>
        <begin position="735"/>
        <end position="755"/>
    </location>
</feature>
<dbReference type="Pfam" id="PF03733">
    <property type="entry name" value="YccF"/>
    <property type="match status" value="1"/>
</dbReference>
<evidence type="ECO:0000256" key="5">
    <source>
        <dbReference type="ARBA" id="ARBA00022692"/>
    </source>
</evidence>
<dbReference type="InterPro" id="IPR005185">
    <property type="entry name" value="YccF"/>
</dbReference>
<sequence>MIGQNTSASSSGLQHQHALSASSSEHIKSRNNSTSSLKGPVSKPKQAHKTKKSKSKNPLKGAKGENVTPKLVFSVDDDVNEAIGRKDGLDSTSQRDLDYIEGFNDALKALYRKSSKVALQKKTNNTSYTNEEDRENSSSIVDALPDKSQNSEVDGVNNVFPGEDSSKPFKFTDDIKDRKATHEENGSEGEEEDEGSGNDDESVKSSSSSQTIESLNLRERQNAINSTHPFGIKIWKPSLYKKNRSVATRADEDIHDYIPDISSYKISWAVRLCNILWSCTFGLILYCMCLMGALTVFFFSGFALHHHSRPYVTLLFRLGKYWLYPFGKFVLLNKDDNYLDEDQLEGRTVSEYQKWRSQEEGRLFFAPPRRYTNANESRPLIKDHKGRPLGDIYGSIDDTRASDQNIDHDYEDGDDDPNQDIEVGDIKRRFFGRGGWSSGRILFYLYFYIILQPFIAVIAALCWLIVFTIPMFNLSSILCDHLRRHPLALHFELEERFYDGRTVDNIKKKYKNSSIILCTYRSCGFHYYKYTFDGTNIFFINLLASVIFVIFDYYILKEQLGWDTWFTNSSFLFSACLFSVIPLAYFIGQAVASVSAQSSMGVAAVINAFFSSVVEIFLYCVALSQSKSKLVEGSMIGSILGAVLLLPGLSMCGGALKRKTQRYNPHSAGVSSTMLLFAVVTMFAPSLFYQIYGSYEIKCKKSENGHQPEKQFDKCRFIQPIFSLDELYYSIIKPFSLLVALALFSAYVCGLFFTLRTHASLIWVTTSHETGGKREGMDRSTSIASIEGPKARIANVQNNTILPIDNSRDTDDRATNIRLNVNNLGQPIGPRCSKTKSNRETEDDSIIRSAAASKPNNSTDTNSSGHDAPNWSRQKSVVILLSATLLYSVIAEILVDNVDEVLKNHPIDPKFLGLTVFALIPNTTEFMNAISFAVGGNVALSMEIGSAYALQVVLIQIPSLVLFSIYNNFDTAARMFSLVFPRWDIIATLISIYLFTYVYAEGKSNYFKGVILILIYIVVLSGFWFNDKIEQLDDDYVSSSIFSALYHQ</sequence>
<feature type="transmembrane region" description="Helical" evidence="10">
    <location>
        <begin position="537"/>
        <end position="556"/>
    </location>
</feature>
<keyword evidence="5 10" id="KW-0812">Transmembrane</keyword>
<keyword evidence="4" id="KW-0597">Phosphoprotein</keyword>
<feature type="domain" description="Sodium/calcium exchanger membrane region" evidence="11">
    <location>
        <begin position="876"/>
        <end position="1024"/>
    </location>
</feature>
<name>G8Y2V1_PICSO</name>
<feature type="compositionally biased region" description="Polar residues" evidence="9">
    <location>
        <begin position="1"/>
        <end position="37"/>
    </location>
</feature>
<feature type="transmembrane region" description="Helical" evidence="10">
    <location>
        <begin position="635"/>
        <end position="656"/>
    </location>
</feature>
<protein>
    <submittedName>
        <fullName evidence="13">Piso0_005762 protein</fullName>
    </submittedName>
</protein>
<dbReference type="Pfam" id="PF01699">
    <property type="entry name" value="Na_Ca_ex"/>
    <property type="match status" value="2"/>
</dbReference>
<keyword evidence="6 10" id="KW-1133">Transmembrane helix</keyword>
<keyword evidence="14" id="KW-1185">Reference proteome</keyword>
<evidence type="ECO:0000256" key="2">
    <source>
        <dbReference type="ARBA" id="ARBA00008170"/>
    </source>
</evidence>
<dbReference type="InParanoid" id="G8Y2V1"/>
<dbReference type="OrthoDB" id="16982at2759"/>
<accession>G8Y2V1</accession>
<evidence type="ECO:0000259" key="11">
    <source>
        <dbReference type="Pfam" id="PF01699"/>
    </source>
</evidence>
<feature type="transmembrane region" description="Helical" evidence="10">
    <location>
        <begin position="978"/>
        <end position="1000"/>
    </location>
</feature>
<dbReference type="InterPro" id="IPR004837">
    <property type="entry name" value="NaCa_Exmemb"/>
</dbReference>
<feature type="compositionally biased region" description="Acidic residues" evidence="9">
    <location>
        <begin position="186"/>
        <end position="200"/>
    </location>
</feature>
<evidence type="ECO:0000256" key="1">
    <source>
        <dbReference type="ARBA" id="ARBA00004127"/>
    </source>
</evidence>
<evidence type="ECO:0000256" key="8">
    <source>
        <dbReference type="ARBA" id="ARBA00023136"/>
    </source>
</evidence>
<feature type="transmembrane region" description="Helical" evidence="10">
    <location>
        <begin position="441"/>
        <end position="466"/>
    </location>
</feature>
<dbReference type="Proteomes" id="UP000005222">
    <property type="component" value="Chromosome M"/>
</dbReference>
<dbReference type="STRING" id="559304.G8Y2V1"/>
<gene>
    <name evidence="13" type="primary">Piso0_005762</name>
    <name evidence="13" type="ORF">GNLVRS01_PISO0M21792g</name>
</gene>
<feature type="compositionally biased region" description="Basic residues" evidence="9">
    <location>
        <begin position="45"/>
        <end position="57"/>
    </location>
</feature>
<dbReference type="FunCoup" id="G8Y2V1">
    <property type="interactions" value="37"/>
</dbReference>
<dbReference type="eggNOG" id="KOG1397">
    <property type="taxonomic scope" value="Eukaryota"/>
</dbReference>
<dbReference type="GO" id="GO:0006874">
    <property type="term" value="P:intracellular calcium ion homeostasis"/>
    <property type="evidence" value="ECO:0007669"/>
    <property type="project" value="TreeGrafter"/>
</dbReference>
<feature type="region of interest" description="Disordered" evidence="9">
    <location>
        <begin position="1"/>
        <end position="72"/>
    </location>
</feature>
<feature type="transmembrane region" description="Helical" evidence="10">
    <location>
        <begin position="568"/>
        <end position="588"/>
    </location>
</feature>
<dbReference type="InterPro" id="IPR004713">
    <property type="entry name" value="CaH_exchang"/>
</dbReference>
<evidence type="ECO:0000256" key="3">
    <source>
        <dbReference type="ARBA" id="ARBA00022448"/>
    </source>
</evidence>
<feature type="transmembrane region" description="Helical" evidence="10">
    <location>
        <begin position="275"/>
        <end position="299"/>
    </location>
</feature>
<dbReference type="PANTHER" id="PTHR31503:SF10">
    <property type="entry name" value="VNX1 PROTEIN"/>
    <property type="match status" value="1"/>
</dbReference>
<comment type="subcellular location">
    <subcellularLocation>
        <location evidence="1">Endomembrane system</location>
        <topology evidence="1">Multi-pass membrane protein</topology>
    </subcellularLocation>
</comment>
<evidence type="ECO:0000256" key="6">
    <source>
        <dbReference type="ARBA" id="ARBA00022989"/>
    </source>
</evidence>
<proteinExistence type="inferred from homology"/>
<dbReference type="InterPro" id="IPR044880">
    <property type="entry name" value="NCX_ion-bd_dom_sf"/>
</dbReference>
<dbReference type="GO" id="GO:0005774">
    <property type="term" value="C:vacuolar membrane"/>
    <property type="evidence" value="ECO:0007669"/>
    <property type="project" value="UniProtKB-ARBA"/>
</dbReference>
<feature type="region of interest" description="Disordered" evidence="9">
    <location>
        <begin position="825"/>
        <end position="869"/>
    </location>
</feature>
<evidence type="ECO:0000259" key="12">
    <source>
        <dbReference type="Pfam" id="PF03733"/>
    </source>
</evidence>
<feature type="transmembrane region" description="Helical" evidence="10">
    <location>
        <begin position="911"/>
        <end position="934"/>
    </location>
</feature>
<keyword evidence="3" id="KW-0813">Transport</keyword>
<feature type="region of interest" description="Disordered" evidence="9">
    <location>
        <begin position="144"/>
        <end position="214"/>
    </location>
</feature>
<feature type="domain" description="Sodium/calcium exchanger membrane region" evidence="11">
    <location>
        <begin position="571"/>
        <end position="753"/>
    </location>
</feature>
<dbReference type="GO" id="GO:0012505">
    <property type="term" value="C:endomembrane system"/>
    <property type="evidence" value="ECO:0007669"/>
    <property type="project" value="UniProtKB-SubCell"/>
</dbReference>
<dbReference type="OMA" id="VHGINIF"/>
<feature type="transmembrane region" description="Helical" evidence="10">
    <location>
        <begin position="668"/>
        <end position="692"/>
    </location>
</feature>
<evidence type="ECO:0000313" key="14">
    <source>
        <dbReference type="Proteomes" id="UP000005222"/>
    </source>
</evidence>
<reference evidence="13 14" key="1">
    <citation type="journal article" date="2012" name="G3 (Bethesda)">
        <title>Pichia sorbitophila, an interspecies yeast hybrid reveals early steps of genome resolution following polyploidization.</title>
        <authorList>
            <person name="Leh Louis V."/>
            <person name="Despons L."/>
            <person name="Friedrich A."/>
            <person name="Martin T."/>
            <person name="Durrens P."/>
            <person name="Casaregola S."/>
            <person name="Neuveglise C."/>
            <person name="Fairhead C."/>
            <person name="Marck C."/>
            <person name="Cruz J.A."/>
            <person name="Straub M.L."/>
            <person name="Kugler V."/>
            <person name="Sacerdot C."/>
            <person name="Uzunov Z."/>
            <person name="Thierry A."/>
            <person name="Weiss S."/>
            <person name="Bleykasten C."/>
            <person name="De Montigny J."/>
            <person name="Jacques N."/>
            <person name="Jung P."/>
            <person name="Lemaire M."/>
            <person name="Mallet S."/>
            <person name="Morel G."/>
            <person name="Richard G.F."/>
            <person name="Sarkar A."/>
            <person name="Savel G."/>
            <person name="Schacherer J."/>
            <person name="Seret M.L."/>
            <person name="Talla E."/>
            <person name="Samson G."/>
            <person name="Jubin C."/>
            <person name="Poulain J."/>
            <person name="Vacherie B."/>
            <person name="Barbe V."/>
            <person name="Pelletier E."/>
            <person name="Sherman D.J."/>
            <person name="Westhof E."/>
            <person name="Weissenbach J."/>
            <person name="Baret P.V."/>
            <person name="Wincker P."/>
            <person name="Gaillardin C."/>
            <person name="Dujon B."/>
            <person name="Souciet J.L."/>
        </authorList>
    </citation>
    <scope>NUCLEOTIDE SEQUENCE [LARGE SCALE GENOMIC DNA]</scope>
    <source>
        <strain evidence="14">ATCC MYA-4447 / BCRC 22081 / CBS 7064 / NBRC 10061 / NRRL Y-12695</strain>
    </source>
</reference>
<dbReference type="PANTHER" id="PTHR31503">
    <property type="entry name" value="VACUOLAR CALCIUM ION TRANSPORTER"/>
    <property type="match status" value="1"/>
</dbReference>
<feature type="transmembrane region" description="Helical" evidence="10">
    <location>
        <begin position="1006"/>
        <end position="1025"/>
    </location>
</feature>
<keyword evidence="7" id="KW-0406">Ion transport</keyword>
<comment type="similarity">
    <text evidence="2">Belongs to the Ca(2+):cation antiporter (CaCA) (TC 2.A.19) family.</text>
</comment>
<organism evidence="13 14">
    <name type="scientific">Pichia sorbitophila (strain ATCC MYA-4447 / BCRC 22081 / CBS 7064 / NBRC 10061 / NRRL Y-12695)</name>
    <name type="common">Hybrid yeast</name>
    <dbReference type="NCBI Taxonomy" id="559304"/>
    <lineage>
        <taxon>Eukaryota</taxon>
        <taxon>Fungi</taxon>
        <taxon>Dikarya</taxon>
        <taxon>Ascomycota</taxon>
        <taxon>Saccharomycotina</taxon>
        <taxon>Pichiomycetes</taxon>
        <taxon>Debaryomycetaceae</taxon>
        <taxon>Millerozyma</taxon>
    </lineage>
</organism>
<dbReference type="HOGENOM" id="CLU_001583_0_0_1"/>
<dbReference type="Gene3D" id="1.20.1420.30">
    <property type="entry name" value="NCX, central ion-binding region"/>
    <property type="match status" value="2"/>
</dbReference>